<evidence type="ECO:0000313" key="1">
    <source>
        <dbReference type="EMBL" id="RDX52540.1"/>
    </source>
</evidence>
<evidence type="ECO:0000313" key="2">
    <source>
        <dbReference type="Proteomes" id="UP000256964"/>
    </source>
</evidence>
<reference evidence="1 2" key="1">
    <citation type="journal article" date="2018" name="Biotechnol. Biofuels">
        <title>Integrative visual omics of the white-rot fungus Polyporus brumalis exposes the biotechnological potential of its oxidative enzymes for delignifying raw plant biomass.</title>
        <authorList>
            <person name="Miyauchi S."/>
            <person name="Rancon A."/>
            <person name="Drula E."/>
            <person name="Hage H."/>
            <person name="Chaduli D."/>
            <person name="Favel A."/>
            <person name="Grisel S."/>
            <person name="Henrissat B."/>
            <person name="Herpoel-Gimbert I."/>
            <person name="Ruiz-Duenas F.J."/>
            <person name="Chevret D."/>
            <person name="Hainaut M."/>
            <person name="Lin J."/>
            <person name="Wang M."/>
            <person name="Pangilinan J."/>
            <person name="Lipzen A."/>
            <person name="Lesage-Meessen L."/>
            <person name="Navarro D."/>
            <person name="Riley R."/>
            <person name="Grigoriev I.V."/>
            <person name="Zhou S."/>
            <person name="Raouche S."/>
            <person name="Rosso M.N."/>
        </authorList>
    </citation>
    <scope>NUCLEOTIDE SEQUENCE [LARGE SCALE GENOMIC DNA]</scope>
    <source>
        <strain evidence="1 2">BRFM 1820</strain>
    </source>
</reference>
<organism evidence="1 2">
    <name type="scientific">Lentinus brumalis</name>
    <dbReference type="NCBI Taxonomy" id="2498619"/>
    <lineage>
        <taxon>Eukaryota</taxon>
        <taxon>Fungi</taxon>
        <taxon>Dikarya</taxon>
        <taxon>Basidiomycota</taxon>
        <taxon>Agaricomycotina</taxon>
        <taxon>Agaricomycetes</taxon>
        <taxon>Polyporales</taxon>
        <taxon>Polyporaceae</taxon>
        <taxon>Lentinus</taxon>
    </lineage>
</organism>
<name>A0A371DJ29_9APHY</name>
<gene>
    <name evidence="1" type="ORF">OH76DRAFT_166360</name>
</gene>
<accession>A0A371DJ29</accession>
<dbReference type="Proteomes" id="UP000256964">
    <property type="component" value="Unassembled WGS sequence"/>
</dbReference>
<dbReference type="AlphaFoldDB" id="A0A371DJ29"/>
<keyword evidence="2" id="KW-1185">Reference proteome</keyword>
<protein>
    <submittedName>
        <fullName evidence="1">Uncharacterized protein</fullName>
    </submittedName>
</protein>
<proteinExistence type="predicted"/>
<sequence length="83" mass="9286">MLVRIFFRCVLRFTPQPCLSRSGSCNECHFRSCSCTYCAACCCMGQGTRLCLELCYVVSYLPVLQISSGSSHGHSGLVYYYSM</sequence>
<dbReference type="EMBL" id="KZ857390">
    <property type="protein sequence ID" value="RDX52540.1"/>
    <property type="molecule type" value="Genomic_DNA"/>
</dbReference>